<keyword evidence="3" id="KW-0285">Flavoprotein</keyword>
<dbReference type="GO" id="GO:0071949">
    <property type="term" value="F:FAD binding"/>
    <property type="evidence" value="ECO:0007669"/>
    <property type="project" value="InterPro"/>
</dbReference>
<dbReference type="Proteomes" id="UP000009236">
    <property type="component" value="Chromosome"/>
</dbReference>
<evidence type="ECO:0000259" key="6">
    <source>
        <dbReference type="PROSITE" id="PS51387"/>
    </source>
</evidence>
<evidence type="ECO:0000256" key="3">
    <source>
        <dbReference type="ARBA" id="ARBA00022630"/>
    </source>
</evidence>
<dbReference type="InterPro" id="IPR016166">
    <property type="entry name" value="FAD-bd_PCMH"/>
</dbReference>
<dbReference type="SUPFAM" id="SSF56176">
    <property type="entry name" value="FAD-binding/transporter-associated domain-like"/>
    <property type="match status" value="1"/>
</dbReference>
<name>F6FWH7_ISOV2</name>
<keyword evidence="4" id="KW-0274">FAD</keyword>
<dbReference type="EMBL" id="CP002810">
    <property type="protein sequence ID" value="AEG44551.1"/>
    <property type="molecule type" value="Genomic_DNA"/>
</dbReference>
<keyword evidence="8" id="KW-1185">Reference proteome</keyword>
<comment type="similarity">
    <text evidence="2">Belongs to the oxygen-dependent FAD-linked oxidoreductase family.</text>
</comment>
<proteinExistence type="inferred from homology"/>
<reference evidence="7 8" key="1">
    <citation type="submission" date="2011-05" db="EMBL/GenBank/DDBJ databases">
        <title>Complete sequence of Isoptericola variabilis 225.</title>
        <authorList>
            <consortium name="US DOE Joint Genome Institute"/>
            <person name="Lucas S."/>
            <person name="Han J."/>
            <person name="Lapidus A."/>
            <person name="Cheng J.-F."/>
            <person name="Goodwin L."/>
            <person name="Pitluck S."/>
            <person name="Peters L."/>
            <person name="Mikhailova N."/>
            <person name="Zeytun A."/>
            <person name="Han C."/>
            <person name="Tapia R."/>
            <person name="Land M."/>
            <person name="Hauser L."/>
            <person name="Kyrpides N."/>
            <person name="Ivanova N."/>
            <person name="Pagani I."/>
            <person name="Siebers A."/>
            <person name="Allgaier M."/>
            <person name="Thelen M."/>
            <person name="Hugenholtz P."/>
            <person name="Gladden J."/>
            <person name="Woyke T."/>
        </authorList>
    </citation>
    <scope>NUCLEOTIDE SEQUENCE [LARGE SCALE GENOMIC DNA]</scope>
    <source>
        <strain evidence="8">225</strain>
    </source>
</reference>
<protein>
    <submittedName>
        <fullName evidence="7">FAD linked oxidase domain protein</fullName>
    </submittedName>
</protein>
<sequence>MTTTSEAADPLARRLAPALDGELLLPGDPAFDAALPGYNLAVRHTPVAVVMAASADDVARTVRTVRATGLRVAVRATGHGAAAAGPDTVLLDTSRLQELRLDPRARTVRVGAGVRWRQVLDAAAPYGLAGLCGSSPDVGVVGYTLGGGTGPVARTFGFTADHVESVELVTPDGRAVVAAPDENPELFWAVRGGGAAFGVVTALTLGLVDLPALRAGALWFDAAHAAEVLHAWRRWVADLPESVTTSVARLELPPDPALPPVLSGRSVVALRFAHVGPGPEADALLGELREAMPAPLVDTVGDLPYARIGEVHSDPPHPMPMVDRGLTLAELPAAAVEAFCAATPPGSPVMLAEIRLLGGAMRRAPLVPSAIAGRDAAFSFFVATPAAPAGPPGAAAAVGAVLDALAPWSTGGALVNLAGARDEASSTALRRAWGDDTYARLVALRRAYDPDGVLAPSARWDVVA</sequence>
<dbReference type="Gene3D" id="3.40.462.20">
    <property type="match status" value="1"/>
</dbReference>
<dbReference type="InterPro" id="IPR006094">
    <property type="entry name" value="Oxid_FAD_bind_N"/>
</dbReference>
<dbReference type="STRING" id="743718.Isova_1805"/>
<dbReference type="PANTHER" id="PTHR42973:SF39">
    <property type="entry name" value="FAD-BINDING PCMH-TYPE DOMAIN-CONTAINING PROTEIN"/>
    <property type="match status" value="1"/>
</dbReference>
<accession>F6FWH7</accession>
<dbReference type="eggNOG" id="COG0277">
    <property type="taxonomic scope" value="Bacteria"/>
</dbReference>
<dbReference type="InterPro" id="IPR016167">
    <property type="entry name" value="FAD-bd_PCMH_sub1"/>
</dbReference>
<dbReference type="KEGG" id="iva:Isova_1805"/>
<evidence type="ECO:0000256" key="2">
    <source>
        <dbReference type="ARBA" id="ARBA00005466"/>
    </source>
</evidence>
<dbReference type="Pfam" id="PF01565">
    <property type="entry name" value="FAD_binding_4"/>
    <property type="match status" value="1"/>
</dbReference>
<keyword evidence="5" id="KW-0560">Oxidoreductase</keyword>
<dbReference type="HOGENOM" id="CLU_018354_10_0_11"/>
<dbReference type="Gene3D" id="3.30.465.10">
    <property type="match status" value="1"/>
</dbReference>
<gene>
    <name evidence="7" type="ordered locus">Isova_1805</name>
</gene>
<feature type="domain" description="FAD-binding PCMH-type" evidence="6">
    <location>
        <begin position="42"/>
        <end position="210"/>
    </location>
</feature>
<evidence type="ECO:0000256" key="1">
    <source>
        <dbReference type="ARBA" id="ARBA00001974"/>
    </source>
</evidence>
<dbReference type="AlphaFoldDB" id="F6FWH7"/>
<dbReference type="RefSeq" id="WP_013838943.1">
    <property type="nucleotide sequence ID" value="NC_015588.1"/>
</dbReference>
<dbReference type="InterPro" id="IPR036318">
    <property type="entry name" value="FAD-bd_PCMH-like_sf"/>
</dbReference>
<evidence type="ECO:0000313" key="7">
    <source>
        <dbReference type="EMBL" id="AEG44551.1"/>
    </source>
</evidence>
<dbReference type="PANTHER" id="PTHR42973">
    <property type="entry name" value="BINDING OXIDOREDUCTASE, PUTATIVE (AFU_ORTHOLOGUE AFUA_1G17690)-RELATED"/>
    <property type="match status" value="1"/>
</dbReference>
<dbReference type="PROSITE" id="PS00862">
    <property type="entry name" value="OX2_COVAL_FAD"/>
    <property type="match status" value="1"/>
</dbReference>
<comment type="cofactor">
    <cofactor evidence="1">
        <name>FAD</name>
        <dbReference type="ChEBI" id="CHEBI:57692"/>
    </cofactor>
</comment>
<organism evidence="8">
    <name type="scientific">Isoptericola variabilis (strain 225)</name>
    <dbReference type="NCBI Taxonomy" id="743718"/>
    <lineage>
        <taxon>Bacteria</taxon>
        <taxon>Bacillati</taxon>
        <taxon>Actinomycetota</taxon>
        <taxon>Actinomycetes</taxon>
        <taxon>Micrococcales</taxon>
        <taxon>Promicromonosporaceae</taxon>
        <taxon>Isoptericola</taxon>
    </lineage>
</organism>
<evidence type="ECO:0000256" key="5">
    <source>
        <dbReference type="ARBA" id="ARBA00023002"/>
    </source>
</evidence>
<dbReference type="PROSITE" id="PS51387">
    <property type="entry name" value="FAD_PCMH"/>
    <property type="match status" value="1"/>
</dbReference>
<evidence type="ECO:0000256" key="4">
    <source>
        <dbReference type="ARBA" id="ARBA00022827"/>
    </source>
</evidence>
<dbReference type="Gene3D" id="3.30.43.10">
    <property type="entry name" value="Uridine Diphospho-n-acetylenolpyruvylglucosamine Reductase, domain 2"/>
    <property type="match status" value="1"/>
</dbReference>
<dbReference type="InterPro" id="IPR050416">
    <property type="entry name" value="FAD-linked_Oxidoreductase"/>
</dbReference>
<evidence type="ECO:0000313" key="8">
    <source>
        <dbReference type="Proteomes" id="UP000009236"/>
    </source>
</evidence>
<dbReference type="GO" id="GO:0016491">
    <property type="term" value="F:oxidoreductase activity"/>
    <property type="evidence" value="ECO:0007669"/>
    <property type="project" value="UniProtKB-KW"/>
</dbReference>
<dbReference type="InterPro" id="IPR006093">
    <property type="entry name" value="Oxy_OxRdtase_FAD_BS"/>
</dbReference>
<dbReference type="InterPro" id="IPR016169">
    <property type="entry name" value="FAD-bd_PCMH_sub2"/>
</dbReference>